<feature type="region of interest" description="Disordered" evidence="1">
    <location>
        <begin position="21"/>
        <end position="56"/>
    </location>
</feature>
<protein>
    <recommendedName>
        <fullName evidence="2">DM2 domain-containing protein</fullName>
    </recommendedName>
</protein>
<dbReference type="EMBL" id="KQ986637">
    <property type="protein sequence ID" value="KZV58585.1"/>
    <property type="molecule type" value="Genomic_DNA"/>
</dbReference>
<organism evidence="3 4">
    <name type="scientific">Dorcoceras hygrometricum</name>
    <dbReference type="NCBI Taxonomy" id="472368"/>
    <lineage>
        <taxon>Eukaryota</taxon>
        <taxon>Viridiplantae</taxon>
        <taxon>Streptophyta</taxon>
        <taxon>Embryophyta</taxon>
        <taxon>Tracheophyta</taxon>
        <taxon>Spermatophyta</taxon>
        <taxon>Magnoliopsida</taxon>
        <taxon>eudicotyledons</taxon>
        <taxon>Gunneridae</taxon>
        <taxon>Pentapetalae</taxon>
        <taxon>asterids</taxon>
        <taxon>lamiids</taxon>
        <taxon>Lamiales</taxon>
        <taxon>Gesneriaceae</taxon>
        <taxon>Didymocarpoideae</taxon>
        <taxon>Trichosporeae</taxon>
        <taxon>Loxocarpinae</taxon>
        <taxon>Dorcoceras</taxon>
    </lineage>
</organism>
<dbReference type="InterPro" id="IPR036885">
    <property type="entry name" value="SWIB_MDM2_dom_sf"/>
</dbReference>
<dbReference type="SUPFAM" id="SSF47592">
    <property type="entry name" value="SWIB/MDM2 domain"/>
    <property type="match status" value="1"/>
</dbReference>
<dbReference type="CDD" id="cd10567">
    <property type="entry name" value="SWIB-MDM2_like"/>
    <property type="match status" value="1"/>
</dbReference>
<dbReference type="Proteomes" id="UP000250235">
    <property type="component" value="Unassembled WGS sequence"/>
</dbReference>
<evidence type="ECO:0000313" key="4">
    <source>
        <dbReference type="Proteomes" id="UP000250235"/>
    </source>
</evidence>
<reference evidence="3 4" key="1">
    <citation type="journal article" date="2015" name="Proc. Natl. Acad. Sci. U.S.A.">
        <title>The resurrection genome of Boea hygrometrica: A blueprint for survival of dehydration.</title>
        <authorList>
            <person name="Xiao L."/>
            <person name="Yang G."/>
            <person name="Zhang L."/>
            <person name="Yang X."/>
            <person name="Zhao S."/>
            <person name="Ji Z."/>
            <person name="Zhou Q."/>
            <person name="Hu M."/>
            <person name="Wang Y."/>
            <person name="Chen M."/>
            <person name="Xu Y."/>
            <person name="Jin H."/>
            <person name="Xiao X."/>
            <person name="Hu G."/>
            <person name="Bao F."/>
            <person name="Hu Y."/>
            <person name="Wan P."/>
            <person name="Li L."/>
            <person name="Deng X."/>
            <person name="Kuang T."/>
            <person name="Xiang C."/>
            <person name="Zhu J.K."/>
            <person name="Oliver M.J."/>
            <person name="He Y."/>
        </authorList>
    </citation>
    <scope>NUCLEOTIDE SEQUENCE [LARGE SCALE GENOMIC DNA]</scope>
    <source>
        <strain evidence="4">cv. XS01</strain>
    </source>
</reference>
<feature type="compositionally biased region" description="Low complexity" evidence="1">
    <location>
        <begin position="21"/>
        <end position="39"/>
    </location>
</feature>
<evidence type="ECO:0000259" key="2">
    <source>
        <dbReference type="Pfam" id="PF02201"/>
    </source>
</evidence>
<dbReference type="Gene3D" id="1.10.245.10">
    <property type="entry name" value="SWIB/MDM2 domain"/>
    <property type="match status" value="1"/>
</dbReference>
<dbReference type="PANTHER" id="PTHR13844">
    <property type="entry name" value="SWI/SNF-RELATED MATRIX-ASSOCIATED ACTIN-DEPENDENT REGULATOR OF CHROMATIN SUBFAMILY D"/>
    <property type="match status" value="1"/>
</dbReference>
<dbReference type="AlphaFoldDB" id="A0A2Z7DF54"/>
<proteinExistence type="predicted"/>
<dbReference type="Pfam" id="PF02201">
    <property type="entry name" value="SWIB"/>
    <property type="match status" value="1"/>
</dbReference>
<keyword evidence="4" id="KW-1185">Reference proteome</keyword>
<gene>
    <name evidence="3" type="ORF">F511_11877</name>
</gene>
<feature type="domain" description="DM2" evidence="2">
    <location>
        <begin position="55"/>
        <end position="89"/>
    </location>
</feature>
<accession>A0A2Z7DF54</accession>
<sequence>MAPTSGFFRGCRALYLAAKSAAATTPKPSTSASSKKPAAGTKDKKGSPTGLLKATPVSPTLRNFVGAPEISRAEAVKKVWGYIKLHNLQVSL</sequence>
<name>A0A2Z7DF54_9LAMI</name>
<dbReference type="OrthoDB" id="10251073at2759"/>
<evidence type="ECO:0000256" key="1">
    <source>
        <dbReference type="SAM" id="MobiDB-lite"/>
    </source>
</evidence>
<dbReference type="InterPro" id="IPR003121">
    <property type="entry name" value="SWIB_MDM2_domain"/>
</dbReference>
<evidence type="ECO:0000313" key="3">
    <source>
        <dbReference type="EMBL" id="KZV58585.1"/>
    </source>
</evidence>